<dbReference type="EMBL" id="LATX01002412">
    <property type="protein sequence ID" value="KTB29772.1"/>
    <property type="molecule type" value="Genomic_DNA"/>
</dbReference>
<organism evidence="8 9">
    <name type="scientific">Moniliophthora roreri</name>
    <name type="common">Frosty pod rot fungus</name>
    <name type="synonym">Monilia roreri</name>
    <dbReference type="NCBI Taxonomy" id="221103"/>
    <lineage>
        <taxon>Eukaryota</taxon>
        <taxon>Fungi</taxon>
        <taxon>Dikarya</taxon>
        <taxon>Basidiomycota</taxon>
        <taxon>Agaricomycotina</taxon>
        <taxon>Agaricomycetes</taxon>
        <taxon>Agaricomycetidae</taxon>
        <taxon>Agaricales</taxon>
        <taxon>Marasmiineae</taxon>
        <taxon>Marasmiaceae</taxon>
        <taxon>Moniliophthora</taxon>
    </lineage>
</organism>
<reference evidence="8 9" key="1">
    <citation type="submission" date="2015-12" db="EMBL/GenBank/DDBJ databases">
        <title>Draft genome sequence of Moniliophthora roreri, the causal agent of frosty pod rot of cacao.</title>
        <authorList>
            <person name="Aime M.C."/>
            <person name="Diaz-Valderrama J.R."/>
            <person name="Kijpornyongpan T."/>
            <person name="Phillips-Mora W."/>
        </authorList>
    </citation>
    <scope>NUCLEOTIDE SEQUENCE [LARGE SCALE GENOMIC DNA]</scope>
    <source>
        <strain evidence="8 9">MCA 2952</strain>
    </source>
</reference>
<name>A0A0W0F0C1_MONRR</name>
<dbReference type="SUPFAM" id="SSF46689">
    <property type="entry name" value="Homeodomain-like"/>
    <property type="match status" value="1"/>
</dbReference>
<feature type="compositionally biased region" description="Low complexity" evidence="6">
    <location>
        <begin position="311"/>
        <end position="326"/>
    </location>
</feature>
<evidence type="ECO:0000313" key="9">
    <source>
        <dbReference type="Proteomes" id="UP000054988"/>
    </source>
</evidence>
<dbReference type="PROSITE" id="PS50071">
    <property type="entry name" value="HOMEOBOX_2"/>
    <property type="match status" value="1"/>
</dbReference>
<comment type="subcellular location">
    <subcellularLocation>
        <location evidence="4 5">Nucleus</location>
    </subcellularLocation>
</comment>
<feature type="domain" description="Homeobox" evidence="7">
    <location>
        <begin position="258"/>
        <end position="318"/>
    </location>
</feature>
<dbReference type="PANTHER" id="PTHR24324">
    <property type="entry name" value="HOMEOBOX PROTEIN HHEX"/>
    <property type="match status" value="1"/>
</dbReference>
<evidence type="ECO:0000256" key="6">
    <source>
        <dbReference type="SAM" id="MobiDB-lite"/>
    </source>
</evidence>
<accession>A0A0W0F0C1</accession>
<dbReference type="eggNOG" id="KOG0490">
    <property type="taxonomic scope" value="Eukaryota"/>
</dbReference>
<evidence type="ECO:0000259" key="7">
    <source>
        <dbReference type="PROSITE" id="PS50071"/>
    </source>
</evidence>
<evidence type="ECO:0000256" key="1">
    <source>
        <dbReference type="ARBA" id="ARBA00023125"/>
    </source>
</evidence>
<dbReference type="Proteomes" id="UP000054988">
    <property type="component" value="Unassembled WGS sequence"/>
</dbReference>
<gene>
    <name evidence="8" type="ORF">WG66_17651</name>
</gene>
<keyword evidence="1 4" id="KW-0238">DNA-binding</keyword>
<dbReference type="InterPro" id="IPR017970">
    <property type="entry name" value="Homeobox_CS"/>
</dbReference>
<feature type="region of interest" description="Disordered" evidence="6">
    <location>
        <begin position="226"/>
        <end position="269"/>
    </location>
</feature>
<dbReference type="InterPro" id="IPR051000">
    <property type="entry name" value="Homeobox_DNA-bind_prot"/>
</dbReference>
<dbReference type="InterPro" id="IPR001356">
    <property type="entry name" value="HD"/>
</dbReference>
<evidence type="ECO:0000256" key="3">
    <source>
        <dbReference type="ARBA" id="ARBA00023242"/>
    </source>
</evidence>
<feature type="region of interest" description="Disordered" evidence="6">
    <location>
        <begin position="1"/>
        <end position="37"/>
    </location>
</feature>
<dbReference type="PANTHER" id="PTHR24324:SF9">
    <property type="entry name" value="HOMEOBOX DOMAIN-CONTAINING PROTEIN"/>
    <property type="match status" value="1"/>
</dbReference>
<keyword evidence="3 4" id="KW-0539">Nucleus</keyword>
<protein>
    <recommendedName>
        <fullName evidence="7">Homeobox domain-containing protein</fullName>
    </recommendedName>
</protein>
<keyword evidence="2 4" id="KW-0371">Homeobox</keyword>
<feature type="compositionally biased region" description="Low complexity" evidence="6">
    <location>
        <begin position="24"/>
        <end position="34"/>
    </location>
</feature>
<dbReference type="InterPro" id="IPR009057">
    <property type="entry name" value="Homeodomain-like_sf"/>
</dbReference>
<feature type="region of interest" description="Disordered" evidence="6">
    <location>
        <begin position="311"/>
        <end position="398"/>
    </location>
</feature>
<dbReference type="Gene3D" id="1.10.10.60">
    <property type="entry name" value="Homeodomain-like"/>
    <property type="match status" value="1"/>
</dbReference>
<feature type="compositionally biased region" description="Polar residues" evidence="6">
    <location>
        <begin position="123"/>
        <end position="145"/>
    </location>
</feature>
<dbReference type="SMART" id="SM00389">
    <property type="entry name" value="HOX"/>
    <property type="match status" value="1"/>
</dbReference>
<evidence type="ECO:0000313" key="8">
    <source>
        <dbReference type="EMBL" id="KTB29772.1"/>
    </source>
</evidence>
<feature type="compositionally biased region" description="Pro residues" evidence="6">
    <location>
        <begin position="240"/>
        <end position="250"/>
    </location>
</feature>
<dbReference type="GO" id="GO:0030154">
    <property type="term" value="P:cell differentiation"/>
    <property type="evidence" value="ECO:0007669"/>
    <property type="project" value="TreeGrafter"/>
</dbReference>
<dbReference type="GO" id="GO:0005634">
    <property type="term" value="C:nucleus"/>
    <property type="evidence" value="ECO:0007669"/>
    <property type="project" value="UniProtKB-SubCell"/>
</dbReference>
<evidence type="ECO:0000256" key="2">
    <source>
        <dbReference type="ARBA" id="ARBA00023155"/>
    </source>
</evidence>
<dbReference type="PROSITE" id="PS00027">
    <property type="entry name" value="HOMEOBOX_1"/>
    <property type="match status" value="1"/>
</dbReference>
<feature type="compositionally biased region" description="Polar residues" evidence="6">
    <location>
        <begin position="353"/>
        <end position="374"/>
    </location>
</feature>
<dbReference type="CDD" id="cd00086">
    <property type="entry name" value="homeodomain"/>
    <property type="match status" value="1"/>
</dbReference>
<evidence type="ECO:0000256" key="4">
    <source>
        <dbReference type="PROSITE-ProRule" id="PRU00108"/>
    </source>
</evidence>
<feature type="DNA-binding region" description="Homeobox" evidence="4">
    <location>
        <begin position="260"/>
        <end position="319"/>
    </location>
</feature>
<dbReference type="GO" id="GO:0000978">
    <property type="term" value="F:RNA polymerase II cis-regulatory region sequence-specific DNA binding"/>
    <property type="evidence" value="ECO:0007669"/>
    <property type="project" value="TreeGrafter"/>
</dbReference>
<evidence type="ECO:0000256" key="5">
    <source>
        <dbReference type="RuleBase" id="RU000682"/>
    </source>
</evidence>
<feature type="region of interest" description="Disordered" evidence="6">
    <location>
        <begin position="123"/>
        <end position="190"/>
    </location>
</feature>
<feature type="compositionally biased region" description="Basic and acidic residues" evidence="6">
    <location>
        <begin position="1"/>
        <end position="10"/>
    </location>
</feature>
<sequence>MSNPRDDHYYHAAVSKSNKTPPLGDSQSSGFFQTGQGGRTVLPPLSSAFPTSLFPGPVSSYSNHQSYTQPRSSPSRCDYNPAVYNQWVSSPNNFPLYPAVAASTQMPSSFAYYETHDSRYPSHSQEYYSSYTSRPSVTPSETPTPDSRKLPPLNTSASTPPSRDERWAANPYPQTGYGQVGGSSGSTDIRSTATYPHPYPTYPATGPGNNAYAYDMTVADSRGQQLPHTYPQAQNTSPQVSPPSYTPPISPTTGSDEPTIKKKRKRADAQQLKILNETYARTPFPSTEQRLALARQLDMSARSVQIWFQNKRQQTKQTRQSSSAQSHQGYTLTSDMTSEESRHSMRSTPYDPSGSQSHVPRSSPEVHTSPTLTSSHRRVPRPQETVPVDPRKQWPRYS</sequence>
<comment type="caution">
    <text evidence="8">The sequence shown here is derived from an EMBL/GenBank/DDBJ whole genome shotgun (WGS) entry which is preliminary data.</text>
</comment>
<dbReference type="AlphaFoldDB" id="A0A0W0F0C1"/>
<dbReference type="GO" id="GO:0000981">
    <property type="term" value="F:DNA-binding transcription factor activity, RNA polymerase II-specific"/>
    <property type="evidence" value="ECO:0007669"/>
    <property type="project" value="InterPro"/>
</dbReference>
<proteinExistence type="predicted"/>
<dbReference type="Pfam" id="PF00046">
    <property type="entry name" value="Homeodomain"/>
    <property type="match status" value="1"/>
</dbReference>
<feature type="compositionally biased region" description="Polar residues" evidence="6">
    <location>
        <begin position="226"/>
        <end position="239"/>
    </location>
</feature>
<feature type="compositionally biased region" description="Polar residues" evidence="6">
    <location>
        <begin position="327"/>
        <end position="336"/>
    </location>
</feature>